<keyword evidence="2" id="KW-0805">Transcription regulation</keyword>
<protein>
    <submittedName>
        <fullName evidence="7">Sigma-70 family RNA polymerase sigma factor</fullName>
    </submittedName>
</protein>
<dbReference type="OrthoDB" id="9780326at2"/>
<dbReference type="PANTHER" id="PTHR43133:SF45">
    <property type="entry name" value="RNA POLYMERASE ECF-TYPE SIGMA FACTOR"/>
    <property type="match status" value="1"/>
</dbReference>
<dbReference type="InterPro" id="IPR036388">
    <property type="entry name" value="WH-like_DNA-bd_sf"/>
</dbReference>
<keyword evidence="8" id="KW-1185">Reference proteome</keyword>
<evidence type="ECO:0000256" key="4">
    <source>
        <dbReference type="ARBA" id="ARBA00023163"/>
    </source>
</evidence>
<dbReference type="InterPro" id="IPR013325">
    <property type="entry name" value="RNA_pol_sigma_r2"/>
</dbReference>
<dbReference type="RefSeq" id="WP_149101844.1">
    <property type="nucleotide sequence ID" value="NZ_VTFT01000001.1"/>
</dbReference>
<dbReference type="NCBIfam" id="TIGR02937">
    <property type="entry name" value="sigma70-ECF"/>
    <property type="match status" value="1"/>
</dbReference>
<comment type="similarity">
    <text evidence="1">Belongs to the sigma-70 factor family. ECF subfamily.</text>
</comment>
<feature type="domain" description="RNA polymerase sigma factor 70 region 4 type 2" evidence="6">
    <location>
        <begin position="115"/>
        <end position="165"/>
    </location>
</feature>
<dbReference type="InterPro" id="IPR014284">
    <property type="entry name" value="RNA_pol_sigma-70_dom"/>
</dbReference>
<evidence type="ECO:0000256" key="2">
    <source>
        <dbReference type="ARBA" id="ARBA00023015"/>
    </source>
</evidence>
<dbReference type="Pfam" id="PF04542">
    <property type="entry name" value="Sigma70_r2"/>
    <property type="match status" value="1"/>
</dbReference>
<dbReference type="Pfam" id="PF08281">
    <property type="entry name" value="Sigma70_r4_2"/>
    <property type="match status" value="1"/>
</dbReference>
<name>A0A5D4XMD7_9GAMM</name>
<dbReference type="EMBL" id="VTFT01000001">
    <property type="protein sequence ID" value="TYT25294.1"/>
    <property type="molecule type" value="Genomic_DNA"/>
</dbReference>
<evidence type="ECO:0000259" key="5">
    <source>
        <dbReference type="Pfam" id="PF04542"/>
    </source>
</evidence>
<dbReference type="Gene3D" id="1.10.1740.10">
    <property type="match status" value="1"/>
</dbReference>
<dbReference type="PANTHER" id="PTHR43133">
    <property type="entry name" value="RNA POLYMERASE ECF-TYPE SIGMA FACTO"/>
    <property type="match status" value="1"/>
</dbReference>
<dbReference type="GO" id="GO:0006352">
    <property type="term" value="P:DNA-templated transcription initiation"/>
    <property type="evidence" value="ECO:0007669"/>
    <property type="project" value="InterPro"/>
</dbReference>
<evidence type="ECO:0000313" key="8">
    <source>
        <dbReference type="Proteomes" id="UP000324973"/>
    </source>
</evidence>
<gene>
    <name evidence="7" type="ORF">FZO89_02870</name>
</gene>
<reference evidence="7 8" key="1">
    <citation type="submission" date="2019-08" db="EMBL/GenBank/DDBJ databases">
        <title>Luteimonas viscosus sp. nov., isolated from soil of a sunflower field.</title>
        <authorList>
            <person name="Jianli Z."/>
            <person name="Ying Z."/>
        </authorList>
    </citation>
    <scope>NUCLEOTIDE SEQUENCE [LARGE SCALE GENOMIC DNA]</scope>
    <source>
        <strain evidence="7 8">XBU10</strain>
    </source>
</reference>
<dbReference type="Gene3D" id="1.10.10.10">
    <property type="entry name" value="Winged helix-like DNA-binding domain superfamily/Winged helix DNA-binding domain"/>
    <property type="match status" value="1"/>
</dbReference>
<evidence type="ECO:0000259" key="6">
    <source>
        <dbReference type="Pfam" id="PF08281"/>
    </source>
</evidence>
<dbReference type="GO" id="GO:0003677">
    <property type="term" value="F:DNA binding"/>
    <property type="evidence" value="ECO:0007669"/>
    <property type="project" value="InterPro"/>
</dbReference>
<proteinExistence type="inferred from homology"/>
<accession>A0A5D4XMD7</accession>
<organism evidence="7 8">
    <name type="scientific">Luteimonas viscosa</name>
    <dbReference type="NCBI Taxonomy" id="1132694"/>
    <lineage>
        <taxon>Bacteria</taxon>
        <taxon>Pseudomonadati</taxon>
        <taxon>Pseudomonadota</taxon>
        <taxon>Gammaproteobacteria</taxon>
        <taxon>Lysobacterales</taxon>
        <taxon>Lysobacteraceae</taxon>
        <taxon>Luteimonas</taxon>
    </lineage>
</organism>
<comment type="caution">
    <text evidence="7">The sequence shown here is derived from an EMBL/GenBank/DDBJ whole genome shotgun (WGS) entry which is preliminary data.</text>
</comment>
<feature type="domain" description="RNA polymerase sigma-70 region 2" evidence="5">
    <location>
        <begin position="18"/>
        <end position="84"/>
    </location>
</feature>
<dbReference type="SUPFAM" id="SSF88659">
    <property type="entry name" value="Sigma3 and sigma4 domains of RNA polymerase sigma factors"/>
    <property type="match status" value="1"/>
</dbReference>
<dbReference type="InterPro" id="IPR007627">
    <property type="entry name" value="RNA_pol_sigma70_r2"/>
</dbReference>
<keyword evidence="3" id="KW-0731">Sigma factor</keyword>
<dbReference type="InterPro" id="IPR013324">
    <property type="entry name" value="RNA_pol_sigma_r3/r4-like"/>
</dbReference>
<keyword evidence="4" id="KW-0804">Transcription</keyword>
<dbReference type="GO" id="GO:0016987">
    <property type="term" value="F:sigma factor activity"/>
    <property type="evidence" value="ECO:0007669"/>
    <property type="project" value="UniProtKB-KW"/>
</dbReference>
<evidence type="ECO:0000256" key="1">
    <source>
        <dbReference type="ARBA" id="ARBA00010641"/>
    </source>
</evidence>
<dbReference type="SUPFAM" id="SSF88946">
    <property type="entry name" value="Sigma2 domain of RNA polymerase sigma factors"/>
    <property type="match status" value="1"/>
</dbReference>
<evidence type="ECO:0000313" key="7">
    <source>
        <dbReference type="EMBL" id="TYT25294.1"/>
    </source>
</evidence>
<evidence type="ECO:0000256" key="3">
    <source>
        <dbReference type="ARBA" id="ARBA00023082"/>
    </source>
</evidence>
<dbReference type="AlphaFoldDB" id="A0A5D4XMD7"/>
<sequence length="176" mass="20156">MDHPTPTAGATHATFDELLQRHRGMVLKVANSYANGAENRADLAQEIAAQLWRAWPGYDPSRSFSTWMYRIALNTAISFLRGERQRRRHAVPLDERLHDLADERAVDHESDDRLRLLWRFMETLGALDRALLVLYLEERTTREIAEVLGLGESNVTTKISRLKQRIRDYAAPSATS</sequence>
<dbReference type="InterPro" id="IPR013249">
    <property type="entry name" value="RNA_pol_sigma70_r4_t2"/>
</dbReference>
<dbReference type="InterPro" id="IPR039425">
    <property type="entry name" value="RNA_pol_sigma-70-like"/>
</dbReference>
<dbReference type="Proteomes" id="UP000324973">
    <property type="component" value="Unassembled WGS sequence"/>
</dbReference>